<reference evidence="2" key="1">
    <citation type="journal article" date="2019" name="Int. J. Syst. Evol. Microbiol.">
        <title>The Global Catalogue of Microorganisms (GCM) 10K type strain sequencing project: providing services to taxonomists for standard genome sequencing and annotation.</title>
        <authorList>
            <consortium name="The Broad Institute Genomics Platform"/>
            <consortium name="The Broad Institute Genome Sequencing Center for Infectious Disease"/>
            <person name="Wu L."/>
            <person name="Ma J."/>
        </authorList>
    </citation>
    <scope>NUCLEOTIDE SEQUENCE [LARGE SCALE GENOMIC DNA]</scope>
    <source>
        <strain evidence="2">KCTC 52416</strain>
    </source>
</reference>
<proteinExistence type="predicted"/>
<organism evidence="1 2">
    <name type="scientific">Parapedobacter deserti</name>
    <dbReference type="NCBI Taxonomy" id="1912957"/>
    <lineage>
        <taxon>Bacteria</taxon>
        <taxon>Pseudomonadati</taxon>
        <taxon>Bacteroidota</taxon>
        <taxon>Sphingobacteriia</taxon>
        <taxon>Sphingobacteriales</taxon>
        <taxon>Sphingobacteriaceae</taxon>
        <taxon>Parapedobacter</taxon>
    </lineage>
</organism>
<name>A0ABV7JG34_9SPHI</name>
<comment type="caution">
    <text evidence="1">The sequence shown here is derived from an EMBL/GenBank/DDBJ whole genome shotgun (WGS) entry which is preliminary data.</text>
</comment>
<dbReference type="EMBL" id="JBHRTA010000003">
    <property type="protein sequence ID" value="MFC3196057.1"/>
    <property type="molecule type" value="Genomic_DNA"/>
</dbReference>
<dbReference type="Proteomes" id="UP001595526">
    <property type="component" value="Unassembled WGS sequence"/>
</dbReference>
<dbReference type="Gene3D" id="2.60.40.1120">
    <property type="entry name" value="Carboxypeptidase-like, regulatory domain"/>
    <property type="match status" value="1"/>
</dbReference>
<dbReference type="SUPFAM" id="SSF49464">
    <property type="entry name" value="Carboxypeptidase regulatory domain-like"/>
    <property type="match status" value="1"/>
</dbReference>
<gene>
    <name evidence="1" type="ORF">ACFOET_00390</name>
</gene>
<dbReference type="RefSeq" id="WP_379018394.1">
    <property type="nucleotide sequence ID" value="NZ_JBHRTA010000003.1"/>
</dbReference>
<evidence type="ECO:0000313" key="2">
    <source>
        <dbReference type="Proteomes" id="UP001595526"/>
    </source>
</evidence>
<protein>
    <submittedName>
        <fullName evidence="1">Carboxypeptidase regulatory-like domain-containing protein</fullName>
    </submittedName>
</protein>
<sequence>MSKFCLQPILLFFPFTGLGQTLKGTVRDMETQEPLQYATISVIGQNRRVVTASDGTFTADISREKASDSITVSYIGYRTATFAIRDKLAVCSCIFLF</sequence>
<dbReference type="Pfam" id="PF13715">
    <property type="entry name" value="CarbopepD_reg_2"/>
    <property type="match status" value="1"/>
</dbReference>
<accession>A0ABV7JG34</accession>
<keyword evidence="2" id="KW-1185">Reference proteome</keyword>
<evidence type="ECO:0000313" key="1">
    <source>
        <dbReference type="EMBL" id="MFC3196057.1"/>
    </source>
</evidence>
<dbReference type="InterPro" id="IPR008969">
    <property type="entry name" value="CarboxyPept-like_regulatory"/>
</dbReference>